<dbReference type="EMBL" id="JBJJXI010000055">
    <property type="protein sequence ID" value="KAL3399554.1"/>
    <property type="molecule type" value="Genomic_DNA"/>
</dbReference>
<sequence>MYSLELGPLMRKLCDRLENEILNQTSGVSVRNAKVKDMIRENAAEQTEKVASCTSYCTFEYLACHISQTRISCKYIGVLPRENRVYRDHRVYTNACIHISEMKPATVSAALNPTVATYTRSRDYVIEDLLI</sequence>
<evidence type="ECO:0000313" key="1">
    <source>
        <dbReference type="EMBL" id="KAL3399554.1"/>
    </source>
</evidence>
<gene>
    <name evidence="1" type="ORF">TKK_006826</name>
</gene>
<evidence type="ECO:0000313" key="2">
    <source>
        <dbReference type="Proteomes" id="UP001627154"/>
    </source>
</evidence>
<dbReference type="AlphaFoldDB" id="A0ABD2X458"/>
<proteinExistence type="predicted"/>
<reference evidence="1 2" key="1">
    <citation type="journal article" date="2024" name="bioRxiv">
        <title>A reference genome for Trichogramma kaykai: A tiny desert-dwelling parasitoid wasp with competing sex-ratio distorters.</title>
        <authorList>
            <person name="Culotta J."/>
            <person name="Lindsey A.R."/>
        </authorList>
    </citation>
    <scope>NUCLEOTIDE SEQUENCE [LARGE SCALE GENOMIC DNA]</scope>
    <source>
        <strain evidence="1 2">KSX58</strain>
    </source>
</reference>
<dbReference type="Proteomes" id="UP001627154">
    <property type="component" value="Unassembled WGS sequence"/>
</dbReference>
<protein>
    <submittedName>
        <fullName evidence="1">Uncharacterized protein</fullName>
    </submittedName>
</protein>
<name>A0ABD2X458_9HYME</name>
<comment type="caution">
    <text evidence="1">The sequence shown here is derived from an EMBL/GenBank/DDBJ whole genome shotgun (WGS) entry which is preliminary data.</text>
</comment>
<accession>A0ABD2X458</accession>
<organism evidence="1 2">
    <name type="scientific">Trichogramma kaykai</name>
    <dbReference type="NCBI Taxonomy" id="54128"/>
    <lineage>
        <taxon>Eukaryota</taxon>
        <taxon>Metazoa</taxon>
        <taxon>Ecdysozoa</taxon>
        <taxon>Arthropoda</taxon>
        <taxon>Hexapoda</taxon>
        <taxon>Insecta</taxon>
        <taxon>Pterygota</taxon>
        <taxon>Neoptera</taxon>
        <taxon>Endopterygota</taxon>
        <taxon>Hymenoptera</taxon>
        <taxon>Apocrita</taxon>
        <taxon>Proctotrupomorpha</taxon>
        <taxon>Chalcidoidea</taxon>
        <taxon>Trichogrammatidae</taxon>
        <taxon>Trichogramma</taxon>
    </lineage>
</organism>
<keyword evidence="2" id="KW-1185">Reference proteome</keyword>